<proteinExistence type="predicted"/>
<reference evidence="1" key="2">
    <citation type="submission" date="2022-04" db="EMBL/GenBank/DDBJ databases">
        <title>Antimicrobial genetic elements in methicillin-resistant Macrococcus armenti.</title>
        <authorList>
            <person name="Keller J.E."/>
            <person name="Schwendener S."/>
            <person name="Pantucek R."/>
            <person name="Perreten V."/>
        </authorList>
    </citation>
    <scope>NUCLEOTIDE SEQUENCE</scope>
    <source>
        <strain evidence="1">CCM 2609</strain>
    </source>
</reference>
<gene>
    <name evidence="1" type="ORF">MRZ06_02585</name>
</gene>
<dbReference type="PANTHER" id="PTHR30087:SF1">
    <property type="entry name" value="HYPOTHETICAL CYTOSOLIC PROTEIN"/>
    <property type="match status" value="1"/>
</dbReference>
<protein>
    <submittedName>
        <fullName evidence="1">DUF523 domain-containing protein</fullName>
    </submittedName>
</protein>
<dbReference type="EMBL" id="CP094348">
    <property type="protein sequence ID" value="UOB20987.1"/>
    <property type="molecule type" value="Genomic_DNA"/>
</dbReference>
<dbReference type="RefSeq" id="WP_224187869.1">
    <property type="nucleotide sequence ID" value="NZ_CP083598.1"/>
</dbReference>
<keyword evidence="2" id="KW-1185">Reference proteome</keyword>
<reference evidence="1" key="1">
    <citation type="submission" date="2022-03" db="EMBL/GenBank/DDBJ databases">
        <authorList>
            <person name="Vrbovska V."/>
            <person name="Kovarovic V."/>
            <person name="Botka T."/>
            <person name="Pantucek R."/>
        </authorList>
    </citation>
    <scope>NUCLEOTIDE SEQUENCE</scope>
    <source>
        <strain evidence="1">CCM 2609</strain>
    </source>
</reference>
<evidence type="ECO:0000313" key="1">
    <source>
        <dbReference type="EMBL" id="UOB20987.1"/>
    </source>
</evidence>
<organism evidence="1 2">
    <name type="scientific">Macrococcus armenti</name>
    <dbReference type="NCBI Taxonomy" id="2875764"/>
    <lineage>
        <taxon>Bacteria</taxon>
        <taxon>Bacillati</taxon>
        <taxon>Bacillota</taxon>
        <taxon>Bacilli</taxon>
        <taxon>Bacillales</taxon>
        <taxon>Staphylococcaceae</taxon>
        <taxon>Macrococcus</taxon>
    </lineage>
</organism>
<dbReference type="Pfam" id="PF04463">
    <property type="entry name" value="2-thiour_desulf"/>
    <property type="match status" value="1"/>
</dbReference>
<dbReference type="InterPro" id="IPR007553">
    <property type="entry name" value="2-thiour_desulf"/>
</dbReference>
<sequence length="161" mass="17468">MILISSCLAGHPVRYDGKGKGHEVFTRLVDDKKALYACPELLGGLSVPRAPAEIIGGDGEDCLEGRARVVTINGIDVTDAFIEGAKRTLDFCLKYRIKTVVLKSGSPSCGSGKIYDGTFTSTSINGDGVTTALLKRHHITVMDEFTFIERINDTSMKRNML</sequence>
<dbReference type="Proteomes" id="UP000830343">
    <property type="component" value="Chromosome"/>
</dbReference>
<dbReference type="PANTHER" id="PTHR30087">
    <property type="entry name" value="INNER MEMBRANE PROTEIN"/>
    <property type="match status" value="1"/>
</dbReference>
<name>A0ABY3ZVP9_9STAP</name>
<accession>A0ABY3ZVP9</accession>
<evidence type="ECO:0000313" key="2">
    <source>
        <dbReference type="Proteomes" id="UP000830343"/>
    </source>
</evidence>